<name>A0A8K1CFC3_PYTOL</name>
<dbReference type="EMBL" id="SPLM01000075">
    <property type="protein sequence ID" value="TMW61811.1"/>
    <property type="molecule type" value="Genomic_DNA"/>
</dbReference>
<dbReference type="OrthoDB" id="167077at2759"/>
<sequence length="793" mass="90470">MEDGVWLDNRMATLSILPADATIILTKGESTITINEILPIVLSAYLESEVAQTYGGRLPSKLLFVFNQIDLAEKSKLENIVDALMHELNANAKKVAEIRHDIHARNDDDMSNTNKTFRGANVFDDLNYAITDEENTDVRVLGTIKAQSYPPHDAPLPDYGQRLLQLREHIHRRVCESKKAWKAQLHRCVRAHQHDKLVNRVNECAHRLTAKYCAAFDVISMEIRKWSDMDTSNHDYNVENLVAQFCDALSIAVFNDVSNLDDEMQLILSEECFSKWATDQQNRWNRHKEDQATHWCKLIQDQVDNVFRYDAFVGQYKIQIRNEANTLFGNGRYRNFTEHQIAGKFEDMFGRILGFAYDEHPPMHIQVPAMVERVFHETKIWALSRQGKRPRSKRSLLGTVYQSTLGKFVFQEQPRLEMKLEQTILANVSRILETVNRYDDLTVLKCIQITKSTLLNAVDEGTMTVTDKFQEHVYLTVKKALCDQLRVIQFKWDQENGLPRSMQLLQNIVCDWLERNVRKSFIEELVGAIGLALKEKRWVSDPVVMQAMIDNSLVELIESKHEARAIALIDYPSGHIDDILSQLIRSKAHQCLFDKLTQFARCLIDCIRASAAKARHARKDRTVCFLSWLKSGLRDQLPTAAINCLLTSMPHANDGNINCDDQPPEVFDENDLDFVCKPMIDVVEQVTAEIGRQGHIDVTLDVLMFIRSRAHGASSGVMPRCGEPCPICKSPCTRELGHVATEDEKCHDTYHQPTGLTGWRDRDSRELSAGSCLANAQADTVSVDTFDGFFIGY</sequence>
<keyword evidence="2" id="KW-1185">Reference proteome</keyword>
<dbReference type="PANTHER" id="PTHR22796:SF1">
    <property type="entry name" value="VWFA DOMAIN-CONTAINING PROTEIN"/>
    <property type="match status" value="1"/>
</dbReference>
<evidence type="ECO:0000313" key="1">
    <source>
        <dbReference type="EMBL" id="TMW61811.1"/>
    </source>
</evidence>
<gene>
    <name evidence="1" type="ORF">Poli38472_010874</name>
</gene>
<dbReference type="AlphaFoldDB" id="A0A8K1CFC3"/>
<accession>A0A8K1CFC3</accession>
<evidence type="ECO:0000313" key="2">
    <source>
        <dbReference type="Proteomes" id="UP000794436"/>
    </source>
</evidence>
<organism evidence="1 2">
    <name type="scientific">Pythium oligandrum</name>
    <name type="common">Mycoparasitic fungus</name>
    <dbReference type="NCBI Taxonomy" id="41045"/>
    <lineage>
        <taxon>Eukaryota</taxon>
        <taxon>Sar</taxon>
        <taxon>Stramenopiles</taxon>
        <taxon>Oomycota</taxon>
        <taxon>Peronosporomycetes</taxon>
        <taxon>Pythiales</taxon>
        <taxon>Pythiaceae</taxon>
        <taxon>Pythium</taxon>
    </lineage>
</organism>
<reference evidence="1" key="1">
    <citation type="submission" date="2019-03" db="EMBL/GenBank/DDBJ databases">
        <title>Long read genome sequence of the mycoparasitic Pythium oligandrum ATCC 38472 isolated from sugarbeet rhizosphere.</title>
        <authorList>
            <person name="Gaulin E."/>
        </authorList>
    </citation>
    <scope>NUCLEOTIDE SEQUENCE</scope>
    <source>
        <strain evidence="1">ATCC 38472_TT</strain>
    </source>
</reference>
<dbReference type="Proteomes" id="UP000794436">
    <property type="component" value="Unassembled WGS sequence"/>
</dbReference>
<proteinExistence type="predicted"/>
<comment type="caution">
    <text evidence="1">The sequence shown here is derived from an EMBL/GenBank/DDBJ whole genome shotgun (WGS) entry which is preliminary data.</text>
</comment>
<dbReference type="PANTHER" id="PTHR22796">
    <property type="entry name" value="URG4-RELATED"/>
    <property type="match status" value="1"/>
</dbReference>
<protein>
    <submittedName>
        <fullName evidence="1">Uncharacterized protein</fullName>
    </submittedName>
</protein>